<protein>
    <recommendedName>
        <fullName evidence="12 13">DNA primase</fullName>
        <ecNumber evidence="12">2.7.7.101</ecNumber>
    </recommendedName>
</protein>
<dbReference type="HAMAP" id="MF_00974">
    <property type="entry name" value="DNA_primase_DnaG"/>
    <property type="match status" value="1"/>
</dbReference>
<comment type="caution">
    <text evidence="16">The sequence shown here is derived from an EMBL/GenBank/DDBJ whole genome shotgun (WGS) entry which is preliminary data.</text>
</comment>
<evidence type="ECO:0000256" key="8">
    <source>
        <dbReference type="ARBA" id="ARBA00022833"/>
    </source>
</evidence>
<dbReference type="Pfam" id="PF08275">
    <property type="entry name" value="DNAG_N"/>
    <property type="match status" value="1"/>
</dbReference>
<dbReference type="InterPro" id="IPR019475">
    <property type="entry name" value="DNA_primase_DnaB-bd"/>
</dbReference>
<dbReference type="InterPro" id="IPR030846">
    <property type="entry name" value="DnaG_bac"/>
</dbReference>
<evidence type="ECO:0000256" key="7">
    <source>
        <dbReference type="ARBA" id="ARBA00022771"/>
    </source>
</evidence>
<dbReference type="Gene3D" id="3.90.580.10">
    <property type="entry name" value="Zinc finger, CHC2-type domain"/>
    <property type="match status" value="1"/>
</dbReference>
<dbReference type="InterPro" id="IPR050219">
    <property type="entry name" value="DnaG_primase"/>
</dbReference>
<sequence>MAQRIPEDAVNKIQQSVDITDIIGEYVQLKKQGRNYFGLCPFHGENTPSFSVSPDKQIFHCFGCGAGGNVFSFLMQMEGYEFVEAVRQLSEKEGIALPEEVAQVSPSSHEKQDDDTAAMLKAHDLLKKFYHHLLVNTKEGQDALDYLLQRGFTKESIEQFEIGYALPSWNFVSKFLSSRGFSLPLMEQAGLLVKKNDGNEFLDRFRNRIMFPILDHHGNTIAFSGRVLTDEQPKYLNSPETKLFNKRKVLYNFHKARLHIRKHQQSVLLEGFADVISASKAGVEQSVAAMGTALTEEQAKILKRNSAEVVICYDSDKAGLEATLRSAKTLNQAGAAVKVAMIPDGLDPDDYINRFGAEKFRQDVIGASVSVMAFKMHYYKRGRNLQNEAERLQYIEQILKEFAGMQNPLEQEIYLKQLSQEFSLDMSILKERLSEVLRTSGRPKDNREQKKAAADRPMASRKRKTLLPAFHNAERMLLAHMLKNRDAAQKVLDTIGLEFNIEEHRVIATYLYAYYEEATDEKISSFIQRLPSKELMSAVSDIAMIQISDEPSPLEIQDYIKQILNHPKTRDLQQKEAEKNEAERQRDFVKAARIAMEIVQLKRSFKS</sequence>
<dbReference type="SMART" id="SM00493">
    <property type="entry name" value="TOPRIM"/>
    <property type="match status" value="1"/>
</dbReference>
<feature type="region of interest" description="Disordered" evidence="14">
    <location>
        <begin position="439"/>
        <end position="459"/>
    </location>
</feature>
<comment type="similarity">
    <text evidence="12 13">Belongs to the DnaG primase family.</text>
</comment>
<dbReference type="SUPFAM" id="SSF56731">
    <property type="entry name" value="DNA primase core"/>
    <property type="match status" value="1"/>
</dbReference>
<proteinExistence type="inferred from homology"/>
<evidence type="ECO:0000256" key="13">
    <source>
        <dbReference type="PIRNR" id="PIRNR002811"/>
    </source>
</evidence>
<evidence type="ECO:0000256" key="11">
    <source>
        <dbReference type="ARBA" id="ARBA00023163"/>
    </source>
</evidence>
<evidence type="ECO:0000256" key="10">
    <source>
        <dbReference type="ARBA" id="ARBA00023125"/>
    </source>
</evidence>
<feature type="compositionally biased region" description="Basic and acidic residues" evidence="14">
    <location>
        <begin position="442"/>
        <end position="454"/>
    </location>
</feature>
<comment type="catalytic activity">
    <reaction evidence="12">
        <text>ssDNA + n NTP = ssDNA/pppN(pN)n-1 hybrid + (n-1) diphosphate.</text>
        <dbReference type="EC" id="2.7.7.101"/>
    </reaction>
</comment>
<evidence type="ECO:0000256" key="1">
    <source>
        <dbReference type="ARBA" id="ARBA00022478"/>
    </source>
</evidence>
<dbReference type="Gene3D" id="6.10.140.360">
    <property type="match status" value="1"/>
</dbReference>
<dbReference type="InterPro" id="IPR002694">
    <property type="entry name" value="Znf_CHC2"/>
</dbReference>
<dbReference type="Pfam" id="PF01807">
    <property type="entry name" value="Zn_ribbon_DnaG"/>
    <property type="match status" value="1"/>
</dbReference>
<dbReference type="Proteomes" id="UP000682403">
    <property type="component" value="Unassembled WGS sequence"/>
</dbReference>
<dbReference type="EC" id="2.7.7.101" evidence="12"/>
<dbReference type="InterPro" id="IPR037068">
    <property type="entry name" value="DNA_primase_core_N_sf"/>
</dbReference>
<keyword evidence="6 12" id="KW-0479">Metal-binding</keyword>
<comment type="function">
    <text evidence="12 13">RNA polymerase that catalyzes the synthesis of short RNA molecules used as primers for DNA polymerase during DNA replication.</text>
</comment>
<dbReference type="InterPro" id="IPR036977">
    <property type="entry name" value="DNA_primase_Znf_CHC2"/>
</dbReference>
<dbReference type="Gene3D" id="1.10.860.10">
    <property type="entry name" value="DNAb Helicase, Chain A"/>
    <property type="match status" value="1"/>
</dbReference>
<keyword evidence="4 12" id="KW-0548">Nucleotidyltransferase</keyword>
<evidence type="ECO:0000256" key="3">
    <source>
        <dbReference type="ARBA" id="ARBA00022679"/>
    </source>
</evidence>
<dbReference type="EMBL" id="JAGVRK010000001">
    <property type="protein sequence ID" value="MBS2969728.1"/>
    <property type="molecule type" value="Genomic_DNA"/>
</dbReference>
<evidence type="ECO:0000256" key="6">
    <source>
        <dbReference type="ARBA" id="ARBA00022723"/>
    </source>
</evidence>
<dbReference type="SUPFAM" id="SSF57783">
    <property type="entry name" value="Zinc beta-ribbon"/>
    <property type="match status" value="1"/>
</dbReference>
<dbReference type="InterPro" id="IPR006295">
    <property type="entry name" value="DNA_primase_DnaG"/>
</dbReference>
<evidence type="ECO:0000256" key="5">
    <source>
        <dbReference type="ARBA" id="ARBA00022705"/>
    </source>
</evidence>
<dbReference type="SUPFAM" id="SSF48024">
    <property type="entry name" value="N-terminal domain of DnaB helicase"/>
    <property type="match status" value="1"/>
</dbReference>
<evidence type="ECO:0000256" key="2">
    <source>
        <dbReference type="ARBA" id="ARBA00022515"/>
    </source>
</evidence>
<dbReference type="RefSeq" id="WP_211559323.1">
    <property type="nucleotide sequence ID" value="NZ_JAGVRK010000001.1"/>
</dbReference>
<dbReference type="InterPro" id="IPR016136">
    <property type="entry name" value="DNA_helicase_N/primase_C"/>
</dbReference>
<keyword evidence="17" id="KW-1185">Reference proteome</keyword>
<feature type="zinc finger region" description="CHC2-type" evidence="12">
    <location>
        <begin position="40"/>
        <end position="64"/>
    </location>
</feature>
<evidence type="ECO:0000256" key="14">
    <source>
        <dbReference type="SAM" id="MobiDB-lite"/>
    </source>
</evidence>
<comment type="subunit">
    <text evidence="12">Monomer. Interacts with DnaB.</text>
</comment>
<dbReference type="PANTHER" id="PTHR30313:SF2">
    <property type="entry name" value="DNA PRIMASE"/>
    <property type="match status" value="1"/>
</dbReference>
<evidence type="ECO:0000313" key="17">
    <source>
        <dbReference type="Proteomes" id="UP000682403"/>
    </source>
</evidence>
<dbReference type="InterPro" id="IPR034151">
    <property type="entry name" value="TOPRIM_DnaG_bac"/>
</dbReference>
<dbReference type="Gene3D" id="3.90.980.10">
    <property type="entry name" value="DNA primase, catalytic core, N-terminal domain"/>
    <property type="match status" value="1"/>
</dbReference>
<keyword evidence="7 12" id="KW-0863">Zinc-finger</keyword>
<keyword evidence="1 12" id="KW-0240">DNA-directed RNA polymerase</keyword>
<evidence type="ECO:0000256" key="12">
    <source>
        <dbReference type="HAMAP-Rule" id="MF_00974"/>
    </source>
</evidence>
<accession>A0ABS5LGM5</accession>
<evidence type="ECO:0000256" key="4">
    <source>
        <dbReference type="ARBA" id="ARBA00022695"/>
    </source>
</evidence>
<evidence type="ECO:0000259" key="15">
    <source>
        <dbReference type="PROSITE" id="PS50880"/>
    </source>
</evidence>
<organism evidence="16 17">
    <name type="scientific">Metabacillus flavus</name>
    <dbReference type="NCBI Taxonomy" id="2823519"/>
    <lineage>
        <taxon>Bacteria</taxon>
        <taxon>Bacillati</taxon>
        <taxon>Bacillota</taxon>
        <taxon>Bacilli</taxon>
        <taxon>Bacillales</taxon>
        <taxon>Bacillaceae</taxon>
        <taxon>Metabacillus</taxon>
    </lineage>
</organism>
<gene>
    <name evidence="12 16" type="primary">dnaG</name>
    <name evidence="16" type="ORF">J9317_13225</name>
</gene>
<keyword evidence="2 12" id="KW-0639">Primosome</keyword>
<reference evidence="16 17" key="1">
    <citation type="submission" date="2021-04" db="EMBL/GenBank/DDBJ databases">
        <title>Metabacillus sp. strain KIGAM252 whole genome sequence.</title>
        <authorList>
            <person name="Seo M.-J."/>
            <person name="Cho E.-S."/>
            <person name="Hwang C.Y."/>
            <person name="Yoon D.J."/>
        </authorList>
    </citation>
    <scope>NUCLEOTIDE SEQUENCE [LARGE SCALE GENOMIC DNA]</scope>
    <source>
        <strain evidence="16 17">KIGAM252</strain>
    </source>
</reference>
<dbReference type="Pfam" id="PF13155">
    <property type="entry name" value="Toprim_2"/>
    <property type="match status" value="1"/>
</dbReference>
<keyword evidence="5 12" id="KW-0235">DNA replication</keyword>
<dbReference type="NCBIfam" id="TIGR01391">
    <property type="entry name" value="dnaG"/>
    <property type="match status" value="1"/>
</dbReference>
<dbReference type="InterPro" id="IPR006171">
    <property type="entry name" value="TOPRIM_dom"/>
</dbReference>
<comment type="domain">
    <text evidence="12">Contains an N-terminal zinc-binding domain, a central core domain that contains the primase activity, and a C-terminal DnaB-binding domain.</text>
</comment>
<evidence type="ECO:0000313" key="16">
    <source>
        <dbReference type="EMBL" id="MBS2969728.1"/>
    </source>
</evidence>
<dbReference type="PIRSF" id="PIRSF002811">
    <property type="entry name" value="DnaG"/>
    <property type="match status" value="1"/>
</dbReference>
<dbReference type="SMART" id="SM00400">
    <property type="entry name" value="ZnF_CHCC"/>
    <property type="match status" value="1"/>
</dbReference>
<dbReference type="InterPro" id="IPR013264">
    <property type="entry name" value="DNAG_N"/>
</dbReference>
<name>A0ABS5LGM5_9BACI</name>
<dbReference type="Pfam" id="PF10410">
    <property type="entry name" value="DnaB_bind"/>
    <property type="match status" value="1"/>
</dbReference>
<keyword evidence="3 12" id="KW-0808">Transferase</keyword>
<dbReference type="InterPro" id="IPR036185">
    <property type="entry name" value="DNA_heli_DnaB-like_N_sf"/>
</dbReference>
<feature type="domain" description="Toprim" evidence="15">
    <location>
        <begin position="264"/>
        <end position="347"/>
    </location>
</feature>
<evidence type="ECO:0000256" key="9">
    <source>
        <dbReference type="ARBA" id="ARBA00022842"/>
    </source>
</evidence>
<dbReference type="Gene3D" id="3.40.1360.10">
    <property type="match status" value="1"/>
</dbReference>
<keyword evidence="8 12" id="KW-0862">Zinc</keyword>
<comment type="cofactor">
    <cofactor evidence="12 13">
        <name>Zn(2+)</name>
        <dbReference type="ChEBI" id="CHEBI:29105"/>
    </cofactor>
    <text evidence="12 13">Binds 1 zinc ion per monomer.</text>
</comment>
<keyword evidence="9" id="KW-0460">Magnesium</keyword>
<keyword evidence="11 12" id="KW-0804">Transcription</keyword>
<keyword evidence="10 12" id="KW-0238">DNA-binding</keyword>
<dbReference type="CDD" id="cd03364">
    <property type="entry name" value="TOPRIM_DnaG_primases"/>
    <property type="match status" value="1"/>
</dbReference>
<dbReference type="PANTHER" id="PTHR30313">
    <property type="entry name" value="DNA PRIMASE"/>
    <property type="match status" value="1"/>
</dbReference>
<dbReference type="PROSITE" id="PS50880">
    <property type="entry name" value="TOPRIM"/>
    <property type="match status" value="1"/>
</dbReference>